<reference evidence="1 2" key="1">
    <citation type="submission" date="2020-08" db="EMBL/GenBank/DDBJ databases">
        <title>Genomic Encyclopedia of Type Strains, Phase III (KMG-III): the genomes of soil and plant-associated and newly described type strains.</title>
        <authorList>
            <person name="Whitman W."/>
        </authorList>
    </citation>
    <scope>NUCLEOTIDE SEQUENCE [LARGE SCALE GENOMIC DNA]</scope>
    <source>
        <strain evidence="1 2">CECT 3302</strain>
    </source>
</reference>
<accession>A0A7W5FBG0</accession>
<organism evidence="1 2">
    <name type="scientific">Nocardioides albus</name>
    <dbReference type="NCBI Taxonomy" id="1841"/>
    <lineage>
        <taxon>Bacteria</taxon>
        <taxon>Bacillati</taxon>
        <taxon>Actinomycetota</taxon>
        <taxon>Actinomycetes</taxon>
        <taxon>Propionibacteriales</taxon>
        <taxon>Nocardioidaceae</taxon>
        <taxon>Nocardioides</taxon>
    </lineage>
</organism>
<evidence type="ECO:0000313" key="2">
    <source>
        <dbReference type="Proteomes" id="UP000577707"/>
    </source>
</evidence>
<name>A0A7W5FBG0_9ACTN</name>
<dbReference type="AlphaFoldDB" id="A0A7W5FBG0"/>
<comment type="caution">
    <text evidence="1">The sequence shown here is derived from an EMBL/GenBank/DDBJ whole genome shotgun (WGS) entry which is preliminary data.</text>
</comment>
<protein>
    <submittedName>
        <fullName evidence="1">Uncharacterized protein</fullName>
    </submittedName>
</protein>
<dbReference type="EMBL" id="JACHXG010000022">
    <property type="protein sequence ID" value="MBB3092334.1"/>
    <property type="molecule type" value="Genomic_DNA"/>
</dbReference>
<proteinExistence type="predicted"/>
<dbReference type="RefSeq" id="WP_183552253.1">
    <property type="nucleotide sequence ID" value="NZ_BMQT01000005.1"/>
</dbReference>
<dbReference type="Proteomes" id="UP000577707">
    <property type="component" value="Unassembled WGS sequence"/>
</dbReference>
<dbReference type="Pfam" id="PF19801">
    <property type="entry name" value="DUF6284"/>
    <property type="match status" value="1"/>
</dbReference>
<gene>
    <name evidence="1" type="ORF">FHS12_005313</name>
</gene>
<evidence type="ECO:0000313" key="1">
    <source>
        <dbReference type="EMBL" id="MBB3092334.1"/>
    </source>
</evidence>
<sequence>MNDTRDEPTGDDLAMIEAEMLLIAAGVDLVDAECRVLTSPSDALARRAHRRAMSALLSLLVQQANHDAALAVAPAYTITNPGPAAPAEAA</sequence>
<keyword evidence="2" id="KW-1185">Reference proteome</keyword>
<dbReference type="InterPro" id="IPR046251">
    <property type="entry name" value="DUF6284"/>
</dbReference>